<dbReference type="SMART" id="SM00448">
    <property type="entry name" value="REC"/>
    <property type="match status" value="1"/>
</dbReference>
<accession>A0A1J5S1C4</accession>
<dbReference type="InterPro" id="IPR001867">
    <property type="entry name" value="OmpR/PhoB-type_DNA-bd"/>
</dbReference>
<keyword evidence="5" id="KW-0805">Transcription regulation</keyword>
<organism evidence="10">
    <name type="scientific">mine drainage metagenome</name>
    <dbReference type="NCBI Taxonomy" id="410659"/>
    <lineage>
        <taxon>unclassified sequences</taxon>
        <taxon>metagenomes</taxon>
        <taxon>ecological metagenomes</taxon>
    </lineage>
</organism>
<dbReference type="InterPro" id="IPR001789">
    <property type="entry name" value="Sig_transdc_resp-reg_receiver"/>
</dbReference>
<evidence type="ECO:0000256" key="7">
    <source>
        <dbReference type="ARBA" id="ARBA00023163"/>
    </source>
</evidence>
<dbReference type="SMART" id="SM00862">
    <property type="entry name" value="Trans_reg_C"/>
    <property type="match status" value="1"/>
</dbReference>
<dbReference type="PROSITE" id="PS50110">
    <property type="entry name" value="RESPONSE_REGULATORY"/>
    <property type="match status" value="1"/>
</dbReference>
<dbReference type="CDD" id="cd00383">
    <property type="entry name" value="trans_reg_C"/>
    <property type="match status" value="1"/>
</dbReference>
<evidence type="ECO:0000313" key="10">
    <source>
        <dbReference type="EMBL" id="OIQ95571.1"/>
    </source>
</evidence>
<dbReference type="GO" id="GO:0000976">
    <property type="term" value="F:transcription cis-regulatory region binding"/>
    <property type="evidence" value="ECO:0007669"/>
    <property type="project" value="TreeGrafter"/>
</dbReference>
<evidence type="ECO:0000259" key="8">
    <source>
        <dbReference type="PROSITE" id="PS50110"/>
    </source>
</evidence>
<dbReference type="Gene3D" id="1.10.10.10">
    <property type="entry name" value="Winged helix-like DNA-binding domain superfamily/Winged helix DNA-binding domain"/>
    <property type="match status" value="1"/>
</dbReference>
<keyword evidence="2" id="KW-0963">Cytoplasm</keyword>
<name>A0A1J5S1C4_9ZZZZ</name>
<dbReference type="SUPFAM" id="SSF52172">
    <property type="entry name" value="CheY-like"/>
    <property type="match status" value="1"/>
</dbReference>
<keyword evidence="6" id="KW-0238">DNA-binding</keyword>
<feature type="domain" description="Response regulatory" evidence="8">
    <location>
        <begin position="9"/>
        <end position="122"/>
    </location>
</feature>
<dbReference type="GO" id="GO:0042802">
    <property type="term" value="F:identical protein binding"/>
    <property type="evidence" value="ECO:0007669"/>
    <property type="project" value="UniProtKB-ARBA"/>
</dbReference>
<protein>
    <submittedName>
        <fullName evidence="10">KDP operon transcriptional regulatory protein KdpE</fullName>
    </submittedName>
</protein>
<dbReference type="Pfam" id="PF00072">
    <property type="entry name" value="Response_reg"/>
    <property type="match status" value="1"/>
</dbReference>
<dbReference type="Pfam" id="PF00486">
    <property type="entry name" value="Trans_reg_C"/>
    <property type="match status" value="1"/>
</dbReference>
<dbReference type="InterPro" id="IPR011006">
    <property type="entry name" value="CheY-like_superfamily"/>
</dbReference>
<gene>
    <name evidence="10" type="primary">kdpE_10</name>
    <name evidence="10" type="ORF">GALL_224430</name>
</gene>
<dbReference type="PANTHER" id="PTHR48111">
    <property type="entry name" value="REGULATOR OF RPOS"/>
    <property type="match status" value="1"/>
</dbReference>
<dbReference type="GO" id="GO:0032993">
    <property type="term" value="C:protein-DNA complex"/>
    <property type="evidence" value="ECO:0007669"/>
    <property type="project" value="TreeGrafter"/>
</dbReference>
<keyword evidence="3" id="KW-0597">Phosphoprotein</keyword>
<keyword evidence="4" id="KW-0902">Two-component regulatory system</keyword>
<dbReference type="InterPro" id="IPR036388">
    <property type="entry name" value="WH-like_DNA-bd_sf"/>
</dbReference>
<evidence type="ECO:0000256" key="4">
    <source>
        <dbReference type="ARBA" id="ARBA00023012"/>
    </source>
</evidence>
<reference evidence="10" key="1">
    <citation type="submission" date="2016-10" db="EMBL/GenBank/DDBJ databases">
        <title>Sequence of Gallionella enrichment culture.</title>
        <authorList>
            <person name="Poehlein A."/>
            <person name="Muehling M."/>
            <person name="Daniel R."/>
        </authorList>
    </citation>
    <scope>NUCLEOTIDE SEQUENCE</scope>
</reference>
<evidence type="ECO:0000256" key="2">
    <source>
        <dbReference type="ARBA" id="ARBA00022490"/>
    </source>
</evidence>
<dbReference type="EMBL" id="MLJW01000164">
    <property type="protein sequence ID" value="OIQ95571.1"/>
    <property type="molecule type" value="Genomic_DNA"/>
</dbReference>
<dbReference type="FunFam" id="3.40.50.2300:FF:000021">
    <property type="entry name" value="Two-component system response regulator KdpE"/>
    <property type="match status" value="1"/>
</dbReference>
<evidence type="ECO:0000256" key="3">
    <source>
        <dbReference type="ARBA" id="ARBA00022553"/>
    </source>
</evidence>
<feature type="domain" description="OmpR/PhoB-type" evidence="9">
    <location>
        <begin position="131"/>
        <end position="229"/>
    </location>
</feature>
<dbReference type="GO" id="GO:0045893">
    <property type="term" value="P:positive regulation of DNA-templated transcription"/>
    <property type="evidence" value="ECO:0007669"/>
    <property type="project" value="UniProtKB-ARBA"/>
</dbReference>
<dbReference type="Gene3D" id="3.40.50.2300">
    <property type="match status" value="1"/>
</dbReference>
<dbReference type="PROSITE" id="PS51755">
    <property type="entry name" value="OMPR_PHOB"/>
    <property type="match status" value="1"/>
</dbReference>
<dbReference type="Gene3D" id="6.10.250.690">
    <property type="match status" value="1"/>
</dbReference>
<dbReference type="AlphaFoldDB" id="A0A1J5S1C4"/>
<evidence type="ECO:0000256" key="6">
    <source>
        <dbReference type="ARBA" id="ARBA00023125"/>
    </source>
</evidence>
<dbReference type="InterPro" id="IPR039420">
    <property type="entry name" value="WalR-like"/>
</dbReference>
<evidence type="ECO:0000259" key="9">
    <source>
        <dbReference type="PROSITE" id="PS51755"/>
    </source>
</evidence>
<sequence length="230" mass="25894">MPTPGAPIEIVVIDDEVQLRRLLRLTLEPAGYRVRECENGALGLAEIAARRPEAIVLDLGLPDLDGVEVLRRLREWTRVPVLVLSVRRDEVDKIAALDAGADDFLVKPFGGGELLARLRAVLRRVAPDEPEQKVSFGDVEVDFVSRSVTKGGEDVHLTVKEYALLRLLLQNRGRVMTHGQLLREVWGPRHQQDTHYLRVHMANLRRKIEPADGRSYVRTESGIGYRFVGE</sequence>
<comment type="subcellular location">
    <subcellularLocation>
        <location evidence="1">Cytoplasm</location>
    </subcellularLocation>
</comment>
<dbReference type="GO" id="GO:0005829">
    <property type="term" value="C:cytosol"/>
    <property type="evidence" value="ECO:0007669"/>
    <property type="project" value="TreeGrafter"/>
</dbReference>
<evidence type="ECO:0000256" key="5">
    <source>
        <dbReference type="ARBA" id="ARBA00023015"/>
    </source>
</evidence>
<evidence type="ECO:0000256" key="1">
    <source>
        <dbReference type="ARBA" id="ARBA00004496"/>
    </source>
</evidence>
<comment type="caution">
    <text evidence="10">The sequence shown here is derived from an EMBL/GenBank/DDBJ whole genome shotgun (WGS) entry which is preliminary data.</text>
</comment>
<dbReference type="GO" id="GO:0000156">
    <property type="term" value="F:phosphorelay response regulator activity"/>
    <property type="evidence" value="ECO:0007669"/>
    <property type="project" value="TreeGrafter"/>
</dbReference>
<keyword evidence="7" id="KW-0804">Transcription</keyword>
<proteinExistence type="predicted"/>
<dbReference type="PANTHER" id="PTHR48111:SF50">
    <property type="entry name" value="KDP OPERON TRANSCRIPTIONAL REGULATORY PROTEIN KDPE"/>
    <property type="match status" value="1"/>
</dbReference>